<dbReference type="InterPro" id="IPR046470">
    <property type="entry name" value="SAM_HAT_C"/>
</dbReference>
<dbReference type="Gene3D" id="3.40.50.10790">
    <property type="entry name" value="S-adenosyl-l-methionine hydroxide adenosyltransferase, N-terminal"/>
    <property type="match status" value="1"/>
</dbReference>
<organism evidence="6 7">
    <name type="scientific">Candidatus Altarchaeum hamiconexum</name>
    <dbReference type="NCBI Taxonomy" id="1803513"/>
    <lineage>
        <taxon>Archaea</taxon>
        <taxon>Candidatus Altarchaeota</taxon>
        <taxon>Candidatus Altiarchaeia</taxon>
        <taxon>Candidatus Altarchaeales</taxon>
        <taxon>Candidatus Altarchaeaceae</taxon>
        <taxon>Candidatus Altarchaeum</taxon>
    </lineage>
</organism>
<name>A0A8J7YZZ5_9ARCH</name>
<dbReference type="Pfam" id="PF20257">
    <property type="entry name" value="SAM_HAT_C"/>
    <property type="match status" value="1"/>
</dbReference>
<keyword evidence="3" id="KW-0812">Transmembrane</keyword>
<evidence type="ECO:0000259" key="5">
    <source>
        <dbReference type="Pfam" id="PF20257"/>
    </source>
</evidence>
<evidence type="ECO:0000256" key="1">
    <source>
        <dbReference type="ARBA" id="ARBA00022691"/>
    </source>
</evidence>
<dbReference type="InterPro" id="IPR002747">
    <property type="entry name" value="SAM_OH_AdoTrfase"/>
</dbReference>
<dbReference type="SUPFAM" id="SSF102522">
    <property type="entry name" value="Bacterial fluorinating enzyme, N-terminal domain"/>
    <property type="match status" value="1"/>
</dbReference>
<keyword evidence="3" id="KW-1133">Transmembrane helix</keyword>
<reference evidence="6" key="1">
    <citation type="submission" date="2019-11" db="EMBL/GenBank/DDBJ databases">
        <title>Lipid analysis of CO2-rich subsurface aquifers suggests an autotrophy-based deep biosphere with lysolipids enriched in CPR bacteria.</title>
        <authorList>
            <person name="Probst A.J."/>
            <person name="Elling F.J."/>
            <person name="Castelle C.J."/>
            <person name="Zhu Q."/>
            <person name="Elvert M."/>
            <person name="Birarda G."/>
            <person name="Holman H.-Y."/>
            <person name="Lane K.R."/>
            <person name="Ladd B."/>
            <person name="Ryan M.C."/>
            <person name="Woyke T."/>
            <person name="Hinrichs K.-U."/>
            <person name="Banfield J.F."/>
        </authorList>
    </citation>
    <scope>NUCLEOTIDE SEQUENCE</scope>
    <source>
        <strain evidence="6">CG_2015-01_33_1645</strain>
    </source>
</reference>
<dbReference type="EMBL" id="JAACVF010000148">
    <property type="protein sequence ID" value="NCN65500.1"/>
    <property type="molecule type" value="Genomic_DNA"/>
</dbReference>
<proteinExistence type="inferred from homology"/>
<protein>
    <submittedName>
        <fullName evidence="6">SAM-dependent chlorinase/fluorinase</fullName>
    </submittedName>
</protein>
<evidence type="ECO:0000256" key="2">
    <source>
        <dbReference type="ARBA" id="ARBA00024035"/>
    </source>
</evidence>
<feature type="domain" description="S-adenosyl-l-methionine hydroxide adenosyltransferase N-terminal" evidence="4">
    <location>
        <begin position="41"/>
        <end position="146"/>
    </location>
</feature>
<evidence type="ECO:0000256" key="3">
    <source>
        <dbReference type="SAM" id="Phobius"/>
    </source>
</evidence>
<sequence length="251" mass="28897">MFFIPLFLFHYFYSIIFIPLFLFHFGKIFERCKKHINTFNVRVKNFSIIEACFKIYSLSGLKDVVFVCVVDPGVGTKRKIKIIKTKKNFFIGPDNGIFSLIDENLIEKIIEVSNEQFSPSPTFHGRDIFAVIAGKILNGHKIESFGKEVKEIKRVDLKNKILYIDEFGDIITAINNKKIMAKFGEILKVKIMCKDKKVKIIESKFVRTYADEKEKFVIYKGSSGFLEIAKFKDNAAKILNVKIGDGIKILD</sequence>
<evidence type="ECO:0000313" key="6">
    <source>
        <dbReference type="EMBL" id="NCN65500.1"/>
    </source>
</evidence>
<dbReference type="PANTHER" id="PTHR35092">
    <property type="entry name" value="CHLORINASE MJ1651"/>
    <property type="match status" value="1"/>
</dbReference>
<dbReference type="Pfam" id="PF01887">
    <property type="entry name" value="SAM_HAT_N"/>
    <property type="match status" value="1"/>
</dbReference>
<dbReference type="InterPro" id="IPR046469">
    <property type="entry name" value="SAM_HAT_N"/>
</dbReference>
<feature type="domain" description="S-adenosyl-l-methionine hydroxide adenosyltransferase C-terminal" evidence="5">
    <location>
        <begin position="160"/>
        <end position="247"/>
    </location>
</feature>
<dbReference type="Gene3D" id="2.40.30.90">
    <property type="entry name" value="Bacterial fluorinating enzyme like"/>
    <property type="match status" value="1"/>
</dbReference>
<gene>
    <name evidence="6" type="ORF">GW910_05515</name>
</gene>
<dbReference type="Proteomes" id="UP000768163">
    <property type="component" value="Unassembled WGS sequence"/>
</dbReference>
<dbReference type="InterPro" id="IPR023228">
    <property type="entry name" value="SAM_OH_AdoTrfase_N_sf"/>
</dbReference>
<dbReference type="PANTHER" id="PTHR35092:SF1">
    <property type="entry name" value="CHLORINASE MJ1651"/>
    <property type="match status" value="1"/>
</dbReference>
<dbReference type="PIRSF" id="PIRSF006779">
    <property type="entry name" value="UCP006779"/>
    <property type="match status" value="1"/>
</dbReference>
<feature type="transmembrane region" description="Helical" evidence="3">
    <location>
        <begin position="6"/>
        <end position="25"/>
    </location>
</feature>
<dbReference type="InterPro" id="IPR023227">
    <property type="entry name" value="SAM_OH_AdoTrfase_C_sf"/>
</dbReference>
<keyword evidence="1" id="KW-0949">S-adenosyl-L-methionine</keyword>
<evidence type="ECO:0000313" key="7">
    <source>
        <dbReference type="Proteomes" id="UP000768163"/>
    </source>
</evidence>
<dbReference type="AlphaFoldDB" id="A0A8J7YZZ5"/>
<dbReference type="SUPFAM" id="SSF101852">
    <property type="entry name" value="Bacterial fluorinating enzyme, C-terminal domain"/>
    <property type="match status" value="1"/>
</dbReference>
<comment type="similarity">
    <text evidence="2">Belongs to the SAM hydrolase / SAM-dependent halogenase family.</text>
</comment>
<keyword evidence="3" id="KW-0472">Membrane</keyword>
<accession>A0A8J7YZZ5</accession>
<comment type="caution">
    <text evidence="6">The sequence shown here is derived from an EMBL/GenBank/DDBJ whole genome shotgun (WGS) entry which is preliminary data.</text>
</comment>
<evidence type="ECO:0000259" key="4">
    <source>
        <dbReference type="Pfam" id="PF01887"/>
    </source>
</evidence>